<dbReference type="Gene3D" id="1.20.120.450">
    <property type="entry name" value="dinb family like domain"/>
    <property type="match status" value="1"/>
</dbReference>
<dbReference type="InterPro" id="IPR007061">
    <property type="entry name" value="MST-like"/>
</dbReference>
<dbReference type="Pfam" id="PF04978">
    <property type="entry name" value="MST"/>
    <property type="match status" value="1"/>
</dbReference>
<protein>
    <submittedName>
        <fullName evidence="1">DinB family protein</fullName>
    </submittedName>
</protein>
<dbReference type="InterPro" id="IPR034660">
    <property type="entry name" value="DinB/YfiT-like"/>
</dbReference>
<evidence type="ECO:0000313" key="1">
    <source>
        <dbReference type="EMBL" id="MFC4132106.1"/>
    </source>
</evidence>
<dbReference type="SUPFAM" id="SSF109854">
    <property type="entry name" value="DinB/YfiT-like putative metalloenzymes"/>
    <property type="match status" value="1"/>
</dbReference>
<dbReference type="Proteomes" id="UP001595816">
    <property type="component" value="Unassembled WGS sequence"/>
</dbReference>
<reference evidence="2" key="1">
    <citation type="journal article" date="2019" name="Int. J. Syst. Evol. Microbiol.">
        <title>The Global Catalogue of Microorganisms (GCM) 10K type strain sequencing project: providing services to taxonomists for standard genome sequencing and annotation.</title>
        <authorList>
            <consortium name="The Broad Institute Genomics Platform"/>
            <consortium name="The Broad Institute Genome Sequencing Center for Infectious Disease"/>
            <person name="Wu L."/>
            <person name="Ma J."/>
        </authorList>
    </citation>
    <scope>NUCLEOTIDE SEQUENCE [LARGE SCALE GENOMIC DNA]</scope>
    <source>
        <strain evidence="2">CGMCC 4.7289</strain>
    </source>
</reference>
<dbReference type="EMBL" id="JBHSAY010000009">
    <property type="protein sequence ID" value="MFC4132106.1"/>
    <property type="molecule type" value="Genomic_DNA"/>
</dbReference>
<organism evidence="1 2">
    <name type="scientific">Hamadaea flava</name>
    <dbReference type="NCBI Taxonomy" id="1742688"/>
    <lineage>
        <taxon>Bacteria</taxon>
        <taxon>Bacillati</taxon>
        <taxon>Actinomycetota</taxon>
        <taxon>Actinomycetes</taxon>
        <taxon>Micromonosporales</taxon>
        <taxon>Micromonosporaceae</taxon>
        <taxon>Hamadaea</taxon>
    </lineage>
</organism>
<keyword evidence="2" id="KW-1185">Reference proteome</keyword>
<dbReference type="RefSeq" id="WP_275978749.1">
    <property type="nucleotide sequence ID" value="NZ_JAMZDZ010000001.1"/>
</dbReference>
<sequence>MRNLSEQQARQQLVPSRTTLIGLVKHAAAVERNWFEHYLAQRPREGITGDSLGGPASWHVDDTQTVADVVSEFDNACAESRRLAAKFDLDYTVPHEKNGRVALRWIYIHLIREHARHAGHADILRELTDGTLGD</sequence>
<accession>A0ABV8LM92</accession>
<name>A0ABV8LM92_9ACTN</name>
<comment type="caution">
    <text evidence="1">The sequence shown here is derived from an EMBL/GenBank/DDBJ whole genome shotgun (WGS) entry which is preliminary data.</text>
</comment>
<gene>
    <name evidence="1" type="ORF">ACFOZ4_15965</name>
</gene>
<evidence type="ECO:0000313" key="2">
    <source>
        <dbReference type="Proteomes" id="UP001595816"/>
    </source>
</evidence>
<proteinExistence type="predicted"/>